<dbReference type="GO" id="GO:0005576">
    <property type="term" value="C:extracellular region"/>
    <property type="evidence" value="ECO:0007669"/>
    <property type="project" value="UniProtKB-SubCell"/>
</dbReference>
<comment type="subcellular location">
    <subcellularLocation>
        <location evidence="1">Secreted</location>
    </subcellularLocation>
</comment>
<sequence>MKKLFLPLIVFLSVCSSACNESPAKDSETKKDSTVVNDAPAKSTGPKVMADAATIIARKEVPILCYHQIRDWAGSDSKGARDYIRPVDAFKADLKLLADSGYHTVLPDQLYDYLAYGSPLPAKPVMLTYDDTDDDQFNIAGPEMKKYGFKGVFFIMTVSINRPKYMTKDQIKQLADEGHVVTSHTWDHHSVKGYKTDQDWLTQIEKPKKTIEDITGKQAVDFAYPFGLWNREAIPQLKKRGVRSAYILSTKRDPDDPLYTIRRIIASGYWSASTLHKSMIESFH</sequence>
<dbReference type="SUPFAM" id="SSF88713">
    <property type="entry name" value="Glycoside hydrolase/deacetylase"/>
    <property type="match status" value="1"/>
</dbReference>
<evidence type="ECO:0000256" key="4">
    <source>
        <dbReference type="SAM" id="SignalP"/>
    </source>
</evidence>
<reference evidence="6 7" key="1">
    <citation type="submission" date="2019-07" db="EMBL/GenBank/DDBJ databases">
        <title>Whole genome shotgun sequence of Segetibacter aerophilus NBRC 106135.</title>
        <authorList>
            <person name="Hosoyama A."/>
            <person name="Uohara A."/>
            <person name="Ohji S."/>
            <person name="Ichikawa N."/>
        </authorList>
    </citation>
    <scope>NUCLEOTIDE SEQUENCE [LARGE SCALE GENOMIC DNA]</scope>
    <source>
        <strain evidence="6 7">NBRC 106135</strain>
    </source>
</reference>
<comment type="caution">
    <text evidence="6">The sequence shown here is derived from an EMBL/GenBank/DDBJ whole genome shotgun (WGS) entry which is preliminary data.</text>
</comment>
<evidence type="ECO:0000256" key="2">
    <source>
        <dbReference type="ARBA" id="ARBA00022729"/>
    </source>
</evidence>
<gene>
    <name evidence="6" type="ORF">SAE01_16040</name>
</gene>
<organism evidence="6 7">
    <name type="scientific">Segetibacter aerophilus</name>
    <dbReference type="NCBI Taxonomy" id="670293"/>
    <lineage>
        <taxon>Bacteria</taxon>
        <taxon>Pseudomonadati</taxon>
        <taxon>Bacteroidota</taxon>
        <taxon>Chitinophagia</taxon>
        <taxon>Chitinophagales</taxon>
        <taxon>Chitinophagaceae</taxon>
        <taxon>Segetibacter</taxon>
    </lineage>
</organism>
<dbReference type="Pfam" id="PF01522">
    <property type="entry name" value="Polysacc_deac_1"/>
    <property type="match status" value="1"/>
</dbReference>
<name>A0A512BAW4_9BACT</name>
<dbReference type="EMBL" id="BJYT01000005">
    <property type="protein sequence ID" value="GEO09108.1"/>
    <property type="molecule type" value="Genomic_DNA"/>
</dbReference>
<keyword evidence="7" id="KW-1185">Reference proteome</keyword>
<feature type="region of interest" description="Disordered" evidence="3">
    <location>
        <begin position="21"/>
        <end position="41"/>
    </location>
</feature>
<evidence type="ECO:0000259" key="5">
    <source>
        <dbReference type="PROSITE" id="PS51677"/>
    </source>
</evidence>
<dbReference type="Gene3D" id="3.20.20.370">
    <property type="entry name" value="Glycoside hydrolase/deacetylase"/>
    <property type="match status" value="1"/>
</dbReference>
<feature type="domain" description="NodB homology" evidence="5">
    <location>
        <begin position="123"/>
        <end position="284"/>
    </location>
</feature>
<feature type="signal peptide" evidence="4">
    <location>
        <begin position="1"/>
        <end position="18"/>
    </location>
</feature>
<dbReference type="RefSeq" id="WP_147203238.1">
    <property type="nucleotide sequence ID" value="NZ_BJYT01000005.1"/>
</dbReference>
<dbReference type="PROSITE" id="PS51677">
    <property type="entry name" value="NODB"/>
    <property type="match status" value="1"/>
</dbReference>
<dbReference type="Proteomes" id="UP000321513">
    <property type="component" value="Unassembled WGS sequence"/>
</dbReference>
<dbReference type="GO" id="GO:0005975">
    <property type="term" value="P:carbohydrate metabolic process"/>
    <property type="evidence" value="ECO:0007669"/>
    <property type="project" value="InterPro"/>
</dbReference>
<feature type="compositionally biased region" description="Basic and acidic residues" evidence="3">
    <location>
        <begin position="23"/>
        <end position="33"/>
    </location>
</feature>
<accession>A0A512BAW4</accession>
<dbReference type="GO" id="GO:0016810">
    <property type="term" value="F:hydrolase activity, acting on carbon-nitrogen (but not peptide) bonds"/>
    <property type="evidence" value="ECO:0007669"/>
    <property type="project" value="InterPro"/>
</dbReference>
<dbReference type="OrthoDB" id="9778320at2"/>
<dbReference type="PANTHER" id="PTHR34216">
    <property type="match status" value="1"/>
</dbReference>
<feature type="chain" id="PRO_5021750216" description="NodB homology domain-containing protein" evidence="4">
    <location>
        <begin position="19"/>
        <end position="284"/>
    </location>
</feature>
<proteinExistence type="predicted"/>
<protein>
    <recommendedName>
        <fullName evidence="5">NodB homology domain-containing protein</fullName>
    </recommendedName>
</protein>
<evidence type="ECO:0000256" key="1">
    <source>
        <dbReference type="ARBA" id="ARBA00004613"/>
    </source>
</evidence>
<evidence type="ECO:0000313" key="7">
    <source>
        <dbReference type="Proteomes" id="UP000321513"/>
    </source>
</evidence>
<dbReference type="PANTHER" id="PTHR34216:SF3">
    <property type="entry name" value="POLY-BETA-1,6-N-ACETYL-D-GLUCOSAMINE N-DEACETYLASE"/>
    <property type="match status" value="1"/>
</dbReference>
<keyword evidence="2 4" id="KW-0732">Signal</keyword>
<evidence type="ECO:0000256" key="3">
    <source>
        <dbReference type="SAM" id="MobiDB-lite"/>
    </source>
</evidence>
<dbReference type="InterPro" id="IPR051398">
    <property type="entry name" value="Polysacch_Deacetylase"/>
</dbReference>
<dbReference type="CDD" id="cd10918">
    <property type="entry name" value="CE4_NodB_like_5s_6s"/>
    <property type="match status" value="1"/>
</dbReference>
<dbReference type="AlphaFoldDB" id="A0A512BAW4"/>
<evidence type="ECO:0000313" key="6">
    <source>
        <dbReference type="EMBL" id="GEO09108.1"/>
    </source>
</evidence>
<dbReference type="InterPro" id="IPR011330">
    <property type="entry name" value="Glyco_hydro/deAcase_b/a-brl"/>
</dbReference>
<dbReference type="InterPro" id="IPR002509">
    <property type="entry name" value="NODB_dom"/>
</dbReference>